<evidence type="ECO:0000256" key="1">
    <source>
        <dbReference type="ARBA" id="ARBA00004162"/>
    </source>
</evidence>
<evidence type="ECO:0000256" key="9">
    <source>
        <dbReference type="SAM" id="Phobius"/>
    </source>
</evidence>
<gene>
    <name evidence="10" type="ORF">SDC9_48052</name>
</gene>
<sequence>MNFAYILLFAQQSADGESSGGYSTMIMLLLLIVVFWLFFIRPQSRKNKEIKRFREGLKKGDRVITIGGIHGKILEVNETTIILETEGQGKLKMEKSAISQEFKAEEIAKD</sequence>
<keyword evidence="4 9" id="KW-0812">Transmembrane</keyword>
<evidence type="ECO:0000256" key="3">
    <source>
        <dbReference type="ARBA" id="ARBA00022475"/>
    </source>
</evidence>
<evidence type="ECO:0000256" key="5">
    <source>
        <dbReference type="ARBA" id="ARBA00022927"/>
    </source>
</evidence>
<comment type="subcellular location">
    <subcellularLocation>
        <location evidence="1">Cell membrane</location>
        <topology evidence="1">Single-pass membrane protein</topology>
    </subcellularLocation>
</comment>
<keyword evidence="3" id="KW-1003">Cell membrane</keyword>
<dbReference type="InterPro" id="IPR003849">
    <property type="entry name" value="Preprotein_translocase_YajC"/>
</dbReference>
<evidence type="ECO:0000256" key="2">
    <source>
        <dbReference type="ARBA" id="ARBA00022448"/>
    </source>
</evidence>
<evidence type="ECO:0000313" key="10">
    <source>
        <dbReference type="EMBL" id="MPM01812.1"/>
    </source>
</evidence>
<proteinExistence type="predicted"/>
<dbReference type="AlphaFoldDB" id="A0A644WDH3"/>
<dbReference type="PANTHER" id="PTHR33909">
    <property type="entry name" value="SEC TRANSLOCON ACCESSORY COMPLEX SUBUNIT YAJC"/>
    <property type="match status" value="1"/>
</dbReference>
<name>A0A644WDH3_9ZZZZ</name>
<accession>A0A644WDH3</accession>
<dbReference type="Pfam" id="PF02699">
    <property type="entry name" value="YajC"/>
    <property type="match status" value="1"/>
</dbReference>
<dbReference type="GO" id="GO:0005886">
    <property type="term" value="C:plasma membrane"/>
    <property type="evidence" value="ECO:0007669"/>
    <property type="project" value="UniProtKB-SubCell"/>
</dbReference>
<dbReference type="SMART" id="SM01323">
    <property type="entry name" value="YajC"/>
    <property type="match status" value="1"/>
</dbReference>
<organism evidence="10">
    <name type="scientific">bioreactor metagenome</name>
    <dbReference type="NCBI Taxonomy" id="1076179"/>
    <lineage>
        <taxon>unclassified sequences</taxon>
        <taxon>metagenomes</taxon>
        <taxon>ecological metagenomes</taxon>
    </lineage>
</organism>
<dbReference type="NCBIfam" id="TIGR00739">
    <property type="entry name" value="yajC"/>
    <property type="match status" value="1"/>
</dbReference>
<evidence type="ECO:0000256" key="6">
    <source>
        <dbReference type="ARBA" id="ARBA00022989"/>
    </source>
</evidence>
<keyword evidence="6 9" id="KW-1133">Transmembrane helix</keyword>
<feature type="transmembrane region" description="Helical" evidence="9">
    <location>
        <begin position="20"/>
        <end position="40"/>
    </location>
</feature>
<keyword evidence="2" id="KW-0813">Transport</keyword>
<evidence type="ECO:0008006" key="11">
    <source>
        <dbReference type="Google" id="ProtNLM"/>
    </source>
</evidence>
<dbReference type="PANTHER" id="PTHR33909:SF1">
    <property type="entry name" value="SEC TRANSLOCON ACCESSORY COMPLEX SUBUNIT YAJC"/>
    <property type="match status" value="1"/>
</dbReference>
<protein>
    <recommendedName>
        <fullName evidence="11">Sec translocon accessory complex subunit YajC</fullName>
    </recommendedName>
</protein>
<reference evidence="10" key="1">
    <citation type="submission" date="2019-08" db="EMBL/GenBank/DDBJ databases">
        <authorList>
            <person name="Kucharzyk K."/>
            <person name="Murdoch R.W."/>
            <person name="Higgins S."/>
            <person name="Loffler F."/>
        </authorList>
    </citation>
    <scope>NUCLEOTIDE SEQUENCE</scope>
</reference>
<comment type="caution">
    <text evidence="10">The sequence shown here is derived from an EMBL/GenBank/DDBJ whole genome shotgun (WGS) entry which is preliminary data.</text>
</comment>
<dbReference type="GO" id="GO:0015031">
    <property type="term" value="P:protein transport"/>
    <property type="evidence" value="ECO:0007669"/>
    <property type="project" value="UniProtKB-KW"/>
</dbReference>
<dbReference type="PRINTS" id="PR01853">
    <property type="entry name" value="YAJCTRNLCASE"/>
</dbReference>
<dbReference type="EMBL" id="VSSQ01000825">
    <property type="protein sequence ID" value="MPM01812.1"/>
    <property type="molecule type" value="Genomic_DNA"/>
</dbReference>
<keyword evidence="7" id="KW-0811">Translocation</keyword>
<evidence type="ECO:0000256" key="7">
    <source>
        <dbReference type="ARBA" id="ARBA00023010"/>
    </source>
</evidence>
<evidence type="ECO:0000256" key="8">
    <source>
        <dbReference type="ARBA" id="ARBA00023136"/>
    </source>
</evidence>
<keyword evidence="5" id="KW-0653">Protein transport</keyword>
<evidence type="ECO:0000256" key="4">
    <source>
        <dbReference type="ARBA" id="ARBA00022692"/>
    </source>
</evidence>
<keyword evidence="8 9" id="KW-0472">Membrane</keyword>